<evidence type="ECO:0000313" key="2">
    <source>
        <dbReference type="Proteomes" id="UP000185736"/>
    </source>
</evidence>
<accession>A0A1Q8HY97</accession>
<reference evidence="1 2" key="1">
    <citation type="submission" date="2016-12" db="EMBL/GenBank/DDBJ databases">
        <title>Genomic comparison of strains in the 'Actinomyces naeslundii' group.</title>
        <authorList>
            <person name="Mughal S.R."/>
            <person name="Do T."/>
            <person name="Gilbert S.C."/>
            <person name="Witherden E.A."/>
            <person name="Didelot X."/>
            <person name="Beighton D."/>
        </authorList>
    </citation>
    <scope>NUCLEOTIDE SEQUENCE [LARGE SCALE GENOMIC DNA]</scope>
    <source>
        <strain evidence="1 2">S64C</strain>
    </source>
</reference>
<comment type="caution">
    <text evidence="1">The sequence shown here is derived from an EMBL/GenBank/DDBJ whole genome shotgun (WGS) entry which is preliminary data.</text>
</comment>
<organism evidence="1 2">
    <name type="scientific">Actinomyces oris</name>
    <dbReference type="NCBI Taxonomy" id="544580"/>
    <lineage>
        <taxon>Bacteria</taxon>
        <taxon>Bacillati</taxon>
        <taxon>Actinomycetota</taxon>
        <taxon>Actinomycetes</taxon>
        <taxon>Actinomycetales</taxon>
        <taxon>Actinomycetaceae</taxon>
        <taxon>Actinomyces</taxon>
    </lineage>
</organism>
<evidence type="ECO:0000313" key="1">
    <source>
        <dbReference type="EMBL" id="OLL13822.1"/>
    </source>
</evidence>
<gene>
    <name evidence="1" type="ORF">BKH32_11880</name>
</gene>
<protein>
    <submittedName>
        <fullName evidence="1">Uncharacterized protein</fullName>
    </submittedName>
</protein>
<dbReference type="AlphaFoldDB" id="A0A1Q8HY97"/>
<dbReference type="Proteomes" id="UP000185736">
    <property type="component" value="Unassembled WGS sequence"/>
</dbReference>
<proteinExistence type="predicted"/>
<sequence>MSVDFYWHGGGDGTQEQHIALAVEALMAALKKRPHRLWSPFNERYTRTEFRKRLEKAARGDLQPPGEIKSLRAGDILFEIRWTGINVHERQPTGSERHTTAEVRLIHAQPYDELGLCVLGLHAHEKEIIDGDAQATKRLQDDQIDLAEQLFSSGRSTCWGVQRRSQHGSKLPTRTP</sequence>
<dbReference type="EMBL" id="MSGO01000061">
    <property type="protein sequence ID" value="OLL13822.1"/>
    <property type="molecule type" value="Genomic_DNA"/>
</dbReference>
<name>A0A1Q8HY97_9ACTO</name>